<name>A0A9D4YBK9_PEA</name>
<dbReference type="AlphaFoldDB" id="A0A9D4YBK9"/>
<organism evidence="2 3">
    <name type="scientific">Pisum sativum</name>
    <name type="common">Garden pea</name>
    <name type="synonym">Lathyrus oleraceus</name>
    <dbReference type="NCBI Taxonomy" id="3888"/>
    <lineage>
        <taxon>Eukaryota</taxon>
        <taxon>Viridiplantae</taxon>
        <taxon>Streptophyta</taxon>
        <taxon>Embryophyta</taxon>
        <taxon>Tracheophyta</taxon>
        <taxon>Spermatophyta</taxon>
        <taxon>Magnoliopsida</taxon>
        <taxon>eudicotyledons</taxon>
        <taxon>Gunneridae</taxon>
        <taxon>Pentapetalae</taxon>
        <taxon>rosids</taxon>
        <taxon>fabids</taxon>
        <taxon>Fabales</taxon>
        <taxon>Fabaceae</taxon>
        <taxon>Papilionoideae</taxon>
        <taxon>50 kb inversion clade</taxon>
        <taxon>NPAAA clade</taxon>
        <taxon>Hologalegina</taxon>
        <taxon>IRL clade</taxon>
        <taxon>Fabeae</taxon>
        <taxon>Lathyrus</taxon>
    </lineage>
</organism>
<dbReference type="EMBL" id="JAMSHJ010000002">
    <property type="protein sequence ID" value="KAI5436573.1"/>
    <property type="molecule type" value="Genomic_DNA"/>
</dbReference>
<gene>
    <name evidence="2" type="ORF">KIW84_022903</name>
</gene>
<keyword evidence="3" id="KW-1185">Reference proteome</keyword>
<comment type="caution">
    <text evidence="2">The sequence shown here is derived from an EMBL/GenBank/DDBJ whole genome shotgun (WGS) entry which is preliminary data.</text>
</comment>
<accession>A0A9D4YBK9</accession>
<proteinExistence type="predicted"/>
<sequence length="78" mass="8414">MAGRNDAAMAAAMQAMSQAVQNLPNAGGDAGSRSLATFQRENPPVFKGKHDPDAALGWLKEIERIFRVMDCTPAQKVR</sequence>
<feature type="region of interest" description="Disordered" evidence="1">
    <location>
        <begin position="23"/>
        <end position="51"/>
    </location>
</feature>
<evidence type="ECO:0008006" key="4">
    <source>
        <dbReference type="Google" id="ProtNLM"/>
    </source>
</evidence>
<evidence type="ECO:0000313" key="2">
    <source>
        <dbReference type="EMBL" id="KAI5436573.1"/>
    </source>
</evidence>
<dbReference type="Gramene" id="Psat02G0290300-T1">
    <property type="protein sequence ID" value="KAI5436573.1"/>
    <property type="gene ID" value="KIW84_022903"/>
</dbReference>
<dbReference type="Proteomes" id="UP001058974">
    <property type="component" value="Chromosome 2"/>
</dbReference>
<evidence type="ECO:0000313" key="3">
    <source>
        <dbReference type="Proteomes" id="UP001058974"/>
    </source>
</evidence>
<protein>
    <recommendedName>
        <fullName evidence="4">Cellular nucleic acid-binding protein</fullName>
    </recommendedName>
</protein>
<reference evidence="2 3" key="1">
    <citation type="journal article" date="2022" name="Nat. Genet.">
        <title>Improved pea reference genome and pan-genome highlight genomic features and evolutionary characteristics.</title>
        <authorList>
            <person name="Yang T."/>
            <person name="Liu R."/>
            <person name="Luo Y."/>
            <person name="Hu S."/>
            <person name="Wang D."/>
            <person name="Wang C."/>
            <person name="Pandey M.K."/>
            <person name="Ge S."/>
            <person name="Xu Q."/>
            <person name="Li N."/>
            <person name="Li G."/>
            <person name="Huang Y."/>
            <person name="Saxena R.K."/>
            <person name="Ji Y."/>
            <person name="Li M."/>
            <person name="Yan X."/>
            <person name="He Y."/>
            <person name="Liu Y."/>
            <person name="Wang X."/>
            <person name="Xiang C."/>
            <person name="Varshney R.K."/>
            <person name="Ding H."/>
            <person name="Gao S."/>
            <person name="Zong X."/>
        </authorList>
    </citation>
    <scope>NUCLEOTIDE SEQUENCE [LARGE SCALE GENOMIC DNA]</scope>
    <source>
        <strain evidence="2 3">cv. Zhongwan 6</strain>
    </source>
</reference>
<evidence type="ECO:0000256" key="1">
    <source>
        <dbReference type="SAM" id="MobiDB-lite"/>
    </source>
</evidence>